<evidence type="ECO:0000256" key="3">
    <source>
        <dbReference type="ARBA" id="ARBA00004922"/>
    </source>
</evidence>
<keyword evidence="12" id="KW-0175">Coiled coil</keyword>
<proteinExistence type="inferred from homology"/>
<keyword evidence="6 11" id="KW-0812">Transmembrane</keyword>
<sequence>MKLAFIALALFAALVWSQDVEVDSGVTVSSAERAIDISSQVVKYVTELHVENGGKAPLNYIVYALSANEDKHLAFIGATGDNKNTALKVSRATLKGAKSDAVLYKIELMSVVAVGGKVTVKVEVVLAQHLKPYPSHITQAEQQFVLYDGNAHILSPYIIKKESTNIVLYHGHVESFTKAEPSKLDGDKLSYGPYENTPAFTTKDIRVHYENNSPFVVITRMERLIEVSHWGNVAIEENIDLLHKGAVLKGSFSRLDFQMDRRGNKQPAVKSYKTLLPAASKDVYYRDEIGNISTSNLRQTEEAVELEIRPRFPLYGGWKTNYVIGYNTPSYEYLYSSGGHFALRMRFLDHVFDNAVVEDLTVKIILPEGAKNIKLDPPYKVKRSPDELHYTYLDTTGRPVIIAHKTNLVEAHVQEFTLHYDFDRTGLWREPFIAIIAFYILFVAVIVWVRFDFTIASDASSESRLKVQSLVETVTDAHGQRLAEYEQYTDAVNKFKASKDTAALTAAKKKIENDLKNVTNQISDLQAEMKASSPEVSDKIGELQRLDKAVKEQLANYQQQAERLVGGKVQKAQFADAEKAFTQKMDELKSKMDTIVYGL</sequence>
<evidence type="ECO:0000256" key="8">
    <source>
        <dbReference type="ARBA" id="ARBA00022824"/>
    </source>
</evidence>
<dbReference type="Pfam" id="PF04597">
    <property type="entry name" value="Ribophorin_I"/>
    <property type="match status" value="1"/>
</dbReference>
<dbReference type="Proteomes" id="UP000887566">
    <property type="component" value="Unplaced"/>
</dbReference>
<feature type="transmembrane region" description="Helical" evidence="11">
    <location>
        <begin position="432"/>
        <end position="451"/>
    </location>
</feature>
<comment type="function">
    <text evidence="1 11">Subunit of the oligosaccharyl transferase (OST) complex that catalyzes the initial transfer of a defined glycan (Glc(3)Man(9)GlcNAc(2) in eukaryotes) from the lipid carrier dolichol-pyrophosphate to an asparagine residue within an Asn-X-Ser/Thr consensus motif in nascent polypeptide chains, the first step in protein N-glycosylation. N-glycosylation occurs cotranslationally and the complex associates with the Sec61 complex at the channel-forming translocon complex that mediates protein translocation across the endoplasmic reticulum (ER). All subunits are required for a maximal enzyme activity.</text>
</comment>
<keyword evidence="10 11" id="KW-0472">Membrane</keyword>
<comment type="subcellular location">
    <subcellularLocation>
        <location evidence="2 11">Endoplasmic reticulum membrane</location>
        <topology evidence="2 11">Single-pass type I membrane protein</topology>
    </subcellularLocation>
</comment>
<evidence type="ECO:0000256" key="9">
    <source>
        <dbReference type="ARBA" id="ARBA00022989"/>
    </source>
</evidence>
<keyword evidence="7 11" id="KW-0732">Signal</keyword>
<comment type="subunit">
    <text evidence="11">Component of the oligosaccharyltransferase (OST) complex.</text>
</comment>
<evidence type="ECO:0000256" key="4">
    <source>
        <dbReference type="ARBA" id="ARBA00008905"/>
    </source>
</evidence>
<keyword evidence="8 11" id="KW-0256">Endoplasmic reticulum</keyword>
<evidence type="ECO:0000256" key="2">
    <source>
        <dbReference type="ARBA" id="ARBA00004115"/>
    </source>
</evidence>
<dbReference type="PANTHER" id="PTHR21049">
    <property type="entry name" value="RIBOPHORIN I"/>
    <property type="match status" value="1"/>
</dbReference>
<feature type="signal peptide" evidence="11">
    <location>
        <begin position="1"/>
        <end position="17"/>
    </location>
</feature>
<dbReference type="AlphaFoldDB" id="A0A914XQT3"/>
<feature type="chain" id="PRO_5038167804" description="Dolichyl-diphosphooligosaccharide--protein glycosyltransferase subunit 1" evidence="11">
    <location>
        <begin position="18"/>
        <end position="599"/>
    </location>
</feature>
<name>A0A914XQT3_9BILA</name>
<evidence type="ECO:0000256" key="7">
    <source>
        <dbReference type="ARBA" id="ARBA00022729"/>
    </source>
</evidence>
<dbReference type="GO" id="GO:0008250">
    <property type="term" value="C:oligosaccharyltransferase complex"/>
    <property type="evidence" value="ECO:0007669"/>
    <property type="project" value="UniProtKB-UniRule"/>
</dbReference>
<evidence type="ECO:0000313" key="14">
    <source>
        <dbReference type="WBParaSite" id="PSAMB.scaffold961size37976.g9922.t1"/>
    </source>
</evidence>
<reference evidence="14" key="1">
    <citation type="submission" date="2022-11" db="UniProtKB">
        <authorList>
            <consortium name="WormBaseParasite"/>
        </authorList>
    </citation>
    <scope>IDENTIFICATION</scope>
</reference>
<evidence type="ECO:0000256" key="6">
    <source>
        <dbReference type="ARBA" id="ARBA00022692"/>
    </source>
</evidence>
<dbReference type="PANTHER" id="PTHR21049:SF0">
    <property type="entry name" value="DOLICHYL-DIPHOSPHOOLIGOSACCHARIDE--PROTEIN GLYCOSYLTRANSFERASE SUBUNIT 1"/>
    <property type="match status" value="1"/>
</dbReference>
<comment type="similarity">
    <text evidence="4 11">Belongs to the OST1 family.</text>
</comment>
<dbReference type="GO" id="GO:0018279">
    <property type="term" value="P:protein N-linked glycosylation via asparagine"/>
    <property type="evidence" value="ECO:0007669"/>
    <property type="project" value="TreeGrafter"/>
</dbReference>
<evidence type="ECO:0000313" key="13">
    <source>
        <dbReference type="Proteomes" id="UP000887566"/>
    </source>
</evidence>
<evidence type="ECO:0000256" key="10">
    <source>
        <dbReference type="ARBA" id="ARBA00023136"/>
    </source>
</evidence>
<protein>
    <recommendedName>
        <fullName evidence="5 11">Dolichyl-diphosphooligosaccharide--protein glycosyltransferase subunit 1</fullName>
    </recommendedName>
</protein>
<evidence type="ECO:0000256" key="11">
    <source>
        <dbReference type="RuleBase" id="RU361143"/>
    </source>
</evidence>
<evidence type="ECO:0000256" key="5">
    <source>
        <dbReference type="ARBA" id="ARBA00017611"/>
    </source>
</evidence>
<evidence type="ECO:0000256" key="12">
    <source>
        <dbReference type="SAM" id="Coils"/>
    </source>
</evidence>
<keyword evidence="13" id="KW-1185">Reference proteome</keyword>
<keyword evidence="9 11" id="KW-1133">Transmembrane helix</keyword>
<organism evidence="13 14">
    <name type="scientific">Plectus sambesii</name>
    <dbReference type="NCBI Taxonomy" id="2011161"/>
    <lineage>
        <taxon>Eukaryota</taxon>
        <taxon>Metazoa</taxon>
        <taxon>Ecdysozoa</taxon>
        <taxon>Nematoda</taxon>
        <taxon>Chromadorea</taxon>
        <taxon>Plectida</taxon>
        <taxon>Plectina</taxon>
        <taxon>Plectoidea</taxon>
        <taxon>Plectidae</taxon>
        <taxon>Plectus</taxon>
    </lineage>
</organism>
<dbReference type="WBParaSite" id="PSAMB.scaffold961size37976.g9922.t1">
    <property type="protein sequence ID" value="PSAMB.scaffold961size37976.g9922.t1"/>
    <property type="gene ID" value="PSAMB.scaffold961size37976.g9922"/>
</dbReference>
<dbReference type="InterPro" id="IPR007676">
    <property type="entry name" value="Ribophorin_I"/>
</dbReference>
<accession>A0A914XQT3</accession>
<comment type="pathway">
    <text evidence="3 11">Protein modification; protein glycosylation.</text>
</comment>
<evidence type="ECO:0000256" key="1">
    <source>
        <dbReference type="ARBA" id="ARBA00002791"/>
    </source>
</evidence>
<feature type="coiled-coil region" evidence="12">
    <location>
        <begin position="501"/>
        <end position="563"/>
    </location>
</feature>